<dbReference type="EMBL" id="JACEGA010000001">
    <property type="protein sequence ID" value="MBB2184712.1"/>
    <property type="molecule type" value="Genomic_DNA"/>
</dbReference>
<keyword evidence="1" id="KW-1133">Transmembrane helix</keyword>
<organism evidence="2 3">
    <name type="scientific">Variimorphobacter saccharofermentans</name>
    <dbReference type="NCBI Taxonomy" id="2755051"/>
    <lineage>
        <taxon>Bacteria</taxon>
        <taxon>Bacillati</taxon>
        <taxon>Bacillota</taxon>
        <taxon>Clostridia</taxon>
        <taxon>Lachnospirales</taxon>
        <taxon>Lachnospiraceae</taxon>
        <taxon>Variimorphobacter</taxon>
    </lineage>
</organism>
<name>A0A839K6A8_9FIRM</name>
<gene>
    <name evidence="2" type="ORF">H0486_17740</name>
</gene>
<keyword evidence="3" id="KW-1185">Reference proteome</keyword>
<comment type="caution">
    <text evidence="2">The sequence shown here is derived from an EMBL/GenBank/DDBJ whole genome shotgun (WGS) entry which is preliminary data.</text>
</comment>
<dbReference type="AlphaFoldDB" id="A0A839K6A8"/>
<protein>
    <submittedName>
        <fullName evidence="2">Uncharacterized protein</fullName>
    </submittedName>
</protein>
<dbReference type="RefSeq" id="WP_228354272.1">
    <property type="nucleotide sequence ID" value="NZ_JACEGA010000001.1"/>
</dbReference>
<reference evidence="2 3" key="1">
    <citation type="submission" date="2020-07" db="EMBL/GenBank/DDBJ databases">
        <title>Characterization and genome sequencing of isolate MD1, a novel member within the family Lachnospiraceae.</title>
        <authorList>
            <person name="Rettenmaier R."/>
            <person name="Di Bello L."/>
            <person name="Zinser C."/>
            <person name="Scheitz K."/>
            <person name="Liebl W."/>
            <person name="Zverlov V."/>
        </authorList>
    </citation>
    <scope>NUCLEOTIDE SEQUENCE [LARGE SCALE GENOMIC DNA]</scope>
    <source>
        <strain evidence="2 3">MD1</strain>
    </source>
</reference>
<dbReference type="Proteomes" id="UP000574276">
    <property type="component" value="Unassembled WGS sequence"/>
</dbReference>
<proteinExistence type="predicted"/>
<sequence>MNLPFGLTARREVAGKNNQSTPSRTTAMYENMLSQYRDSLEKAHECMKSYLEKQEINDDKVLTQLSNRISELKGDTEKYNHQLQAEILTNLDKLTTKVNKGKALLRFLIILNILSLGGIAFLVLYVLDVIAIY</sequence>
<accession>A0A839K6A8</accession>
<keyword evidence="1" id="KW-0812">Transmembrane</keyword>
<evidence type="ECO:0000313" key="3">
    <source>
        <dbReference type="Proteomes" id="UP000574276"/>
    </source>
</evidence>
<evidence type="ECO:0000256" key="1">
    <source>
        <dbReference type="SAM" id="Phobius"/>
    </source>
</evidence>
<evidence type="ECO:0000313" key="2">
    <source>
        <dbReference type="EMBL" id="MBB2184712.1"/>
    </source>
</evidence>
<feature type="transmembrane region" description="Helical" evidence="1">
    <location>
        <begin position="103"/>
        <end position="127"/>
    </location>
</feature>
<keyword evidence="1" id="KW-0472">Membrane</keyword>